<dbReference type="CDD" id="cd03469">
    <property type="entry name" value="Rieske_RO_Alpha_N"/>
    <property type="match status" value="1"/>
</dbReference>
<feature type="region of interest" description="Disordered" evidence="6">
    <location>
        <begin position="351"/>
        <end position="373"/>
    </location>
</feature>
<dbReference type="Pfam" id="PF19112">
    <property type="entry name" value="VanA_C"/>
    <property type="match status" value="1"/>
</dbReference>
<name>E3IYD0_PSEI1</name>
<evidence type="ECO:0000256" key="4">
    <source>
        <dbReference type="ARBA" id="ARBA00023004"/>
    </source>
</evidence>
<dbReference type="GO" id="GO:0046872">
    <property type="term" value="F:metal ion binding"/>
    <property type="evidence" value="ECO:0007669"/>
    <property type="project" value="UniProtKB-KW"/>
</dbReference>
<evidence type="ECO:0000256" key="6">
    <source>
        <dbReference type="SAM" id="MobiDB-lite"/>
    </source>
</evidence>
<evidence type="ECO:0000256" key="5">
    <source>
        <dbReference type="ARBA" id="ARBA00023014"/>
    </source>
</evidence>
<feature type="compositionally biased region" description="Basic residues" evidence="6">
    <location>
        <begin position="362"/>
        <end position="373"/>
    </location>
</feature>
<dbReference type="PROSITE" id="PS51296">
    <property type="entry name" value="RIESKE"/>
    <property type="match status" value="1"/>
</dbReference>
<dbReference type="GO" id="GO:0051537">
    <property type="term" value="F:2 iron, 2 sulfur cluster binding"/>
    <property type="evidence" value="ECO:0007669"/>
    <property type="project" value="UniProtKB-KW"/>
</dbReference>
<dbReference type="STRING" id="298654.FraEuI1c_5891"/>
<dbReference type="GO" id="GO:0004497">
    <property type="term" value="F:monooxygenase activity"/>
    <property type="evidence" value="ECO:0007669"/>
    <property type="project" value="UniProtKB-ARBA"/>
</dbReference>
<dbReference type="PANTHER" id="PTHR21266">
    <property type="entry name" value="IRON-SULFUR DOMAIN CONTAINING PROTEIN"/>
    <property type="match status" value="1"/>
</dbReference>
<dbReference type="Proteomes" id="UP000002484">
    <property type="component" value="Chromosome"/>
</dbReference>
<proteinExistence type="predicted"/>
<dbReference type="Pfam" id="PF00355">
    <property type="entry name" value="Rieske"/>
    <property type="match status" value="1"/>
</dbReference>
<keyword evidence="1" id="KW-0001">2Fe-2S</keyword>
<keyword evidence="2" id="KW-0479">Metal-binding</keyword>
<keyword evidence="5" id="KW-0411">Iron-sulfur</keyword>
<dbReference type="InParanoid" id="E3IYD0"/>
<dbReference type="InterPro" id="IPR017941">
    <property type="entry name" value="Rieske_2Fe-2S"/>
</dbReference>
<dbReference type="KEGG" id="fri:FraEuI1c_5891"/>
<dbReference type="HOGENOM" id="CLU_039484_1_0_11"/>
<gene>
    <name evidence="8" type="ordered locus">FraEuI1c_5891</name>
</gene>
<evidence type="ECO:0000259" key="7">
    <source>
        <dbReference type="PROSITE" id="PS51296"/>
    </source>
</evidence>
<dbReference type="Gene3D" id="3.90.380.10">
    <property type="entry name" value="Naphthalene 1,2-dioxygenase Alpha Subunit, Chain A, domain 1"/>
    <property type="match status" value="1"/>
</dbReference>
<reference evidence="8 9" key="1">
    <citation type="submission" date="2010-10" db="EMBL/GenBank/DDBJ databases">
        <title>Complete sequence of Frankia sp. EuI1c.</title>
        <authorList>
            <consortium name="US DOE Joint Genome Institute"/>
            <person name="Lucas S."/>
            <person name="Copeland A."/>
            <person name="Lapidus A."/>
            <person name="Cheng J.-F."/>
            <person name="Bruce D."/>
            <person name="Goodwin L."/>
            <person name="Pitluck S."/>
            <person name="Chertkov O."/>
            <person name="Detter J.C."/>
            <person name="Han C."/>
            <person name="Tapia R."/>
            <person name="Land M."/>
            <person name="Hauser L."/>
            <person name="Jeffries C."/>
            <person name="Kyrpides N."/>
            <person name="Ivanova N."/>
            <person name="Mikhailova N."/>
            <person name="Beauchemin N."/>
            <person name="Sen A."/>
            <person name="Sur S.A."/>
            <person name="Gtari M."/>
            <person name="Wall L."/>
            <person name="Tisa L."/>
            <person name="Woyke T."/>
        </authorList>
    </citation>
    <scope>NUCLEOTIDE SEQUENCE [LARGE SCALE GENOMIC DNA]</scope>
    <source>
        <strain evidence="9">DSM 45817 / CECT 9037 / EuI1c</strain>
    </source>
</reference>
<dbReference type="eggNOG" id="COG4638">
    <property type="taxonomic scope" value="Bacteria"/>
</dbReference>
<evidence type="ECO:0000256" key="2">
    <source>
        <dbReference type="ARBA" id="ARBA00022723"/>
    </source>
</evidence>
<keyword evidence="3" id="KW-0560">Oxidoreductase</keyword>
<accession>E3IYD0</accession>
<evidence type="ECO:0000313" key="8">
    <source>
        <dbReference type="EMBL" id="ADP83875.1"/>
    </source>
</evidence>
<dbReference type="GO" id="GO:0016705">
    <property type="term" value="F:oxidoreductase activity, acting on paired donors, with incorporation or reduction of molecular oxygen"/>
    <property type="evidence" value="ECO:0007669"/>
    <property type="project" value="UniProtKB-ARBA"/>
</dbReference>
<dbReference type="SUPFAM" id="SSF50022">
    <property type="entry name" value="ISP domain"/>
    <property type="match status" value="1"/>
</dbReference>
<dbReference type="AlphaFoldDB" id="E3IYD0"/>
<keyword evidence="9" id="KW-1185">Reference proteome</keyword>
<dbReference type="PANTHER" id="PTHR21266:SF60">
    <property type="entry name" value="3-KETOSTEROID-9-ALPHA-MONOOXYGENASE, OXYGENASE COMPONENT"/>
    <property type="match status" value="1"/>
</dbReference>
<dbReference type="InterPro" id="IPR050584">
    <property type="entry name" value="Cholesterol_7-desaturase"/>
</dbReference>
<keyword evidence="4" id="KW-0408">Iron</keyword>
<sequence>MYVSLRLTNTDPALRHGWHPVALSTELGDEPLAVRLLGEPWVLARLNGVLTAFEDRCPHRLAPLSAGRVDGETLVCPYHGWRYAADGGCTLVPALGPGVPAPRRARATTAWGVTERHGLVWIAPDEPFAEILALPEAGEDGFDSTWLEPARSTAAAGLLADNFLDTAHFPFVHAATIGDVGEDMLVPPYRVDADGDGFRVVMEQDVSNPEDPGVAAGLRPLVQRRVSTYVFRPPFMLRLRMEYPDAGIINAILFCLQPEDDGASRVYTRLMRNDLGGDTARLAEAARFEQAILDEDLALQHRFAVDGLPLISGDGDLAEEVHVRADAAGVALRRVLAAFLTRAARYPRRAAAGAEPDGRFTRAPRRPPTRAGR</sequence>
<feature type="domain" description="Rieske" evidence="7">
    <location>
        <begin position="18"/>
        <end position="122"/>
    </location>
</feature>
<dbReference type="Gene3D" id="2.102.10.10">
    <property type="entry name" value="Rieske [2Fe-2S] iron-sulphur domain"/>
    <property type="match status" value="1"/>
</dbReference>
<dbReference type="EMBL" id="CP002299">
    <property type="protein sequence ID" value="ADP83875.1"/>
    <property type="molecule type" value="Genomic_DNA"/>
</dbReference>
<evidence type="ECO:0000256" key="3">
    <source>
        <dbReference type="ARBA" id="ARBA00023002"/>
    </source>
</evidence>
<protein>
    <submittedName>
        <fullName evidence="8">Rieske (2Fe-2S) iron-sulfur domain protein</fullName>
    </submittedName>
</protein>
<dbReference type="SUPFAM" id="SSF55961">
    <property type="entry name" value="Bet v1-like"/>
    <property type="match status" value="1"/>
</dbReference>
<evidence type="ECO:0000313" key="9">
    <source>
        <dbReference type="Proteomes" id="UP000002484"/>
    </source>
</evidence>
<organism evidence="8 9">
    <name type="scientific">Pseudofrankia inefficax (strain DSM 45817 / CECT 9037 / DDB 130130 / EuI1c)</name>
    <name type="common">Frankia inefficax</name>
    <dbReference type="NCBI Taxonomy" id="298654"/>
    <lineage>
        <taxon>Bacteria</taxon>
        <taxon>Bacillati</taxon>
        <taxon>Actinomycetota</taxon>
        <taxon>Actinomycetes</taxon>
        <taxon>Frankiales</taxon>
        <taxon>Frankiaceae</taxon>
        <taxon>Pseudofrankia</taxon>
    </lineage>
</organism>
<evidence type="ECO:0000256" key="1">
    <source>
        <dbReference type="ARBA" id="ARBA00022714"/>
    </source>
</evidence>
<dbReference type="InterPro" id="IPR036922">
    <property type="entry name" value="Rieske_2Fe-2S_sf"/>
</dbReference>
<dbReference type="InterPro" id="IPR044043">
    <property type="entry name" value="VanA_C_cat"/>
</dbReference>